<evidence type="ECO:0000256" key="11">
    <source>
        <dbReference type="ARBA" id="ARBA00033158"/>
    </source>
</evidence>
<evidence type="ECO:0000256" key="5">
    <source>
        <dbReference type="ARBA" id="ARBA00022618"/>
    </source>
</evidence>
<dbReference type="InterPro" id="IPR007838">
    <property type="entry name" value="Cell_div_ZapA-like"/>
</dbReference>
<evidence type="ECO:0000256" key="6">
    <source>
        <dbReference type="ARBA" id="ARBA00023054"/>
    </source>
</evidence>
<comment type="subunit">
    <text evidence="10">Homodimer. Interacts with FtsZ.</text>
</comment>
<evidence type="ECO:0000256" key="1">
    <source>
        <dbReference type="ARBA" id="ARBA00004496"/>
    </source>
</evidence>
<comment type="similarity">
    <text evidence="2">Belongs to the ZapA family. Type 1 subfamily.</text>
</comment>
<name>A0A917CL06_9GAMM</name>
<dbReference type="InterPro" id="IPR036192">
    <property type="entry name" value="Cell_div_ZapA-like_sf"/>
</dbReference>
<accession>A0A917CL06</accession>
<dbReference type="Pfam" id="PF05164">
    <property type="entry name" value="ZapA"/>
    <property type="match status" value="1"/>
</dbReference>
<evidence type="ECO:0000256" key="2">
    <source>
        <dbReference type="ARBA" id="ARBA00010074"/>
    </source>
</evidence>
<gene>
    <name evidence="12" type="ORF">GCM10011365_08830</name>
</gene>
<dbReference type="GO" id="GO:0005829">
    <property type="term" value="C:cytosol"/>
    <property type="evidence" value="ECO:0007669"/>
    <property type="project" value="TreeGrafter"/>
</dbReference>
<reference evidence="12" key="1">
    <citation type="journal article" date="2014" name="Int. J. Syst. Evol. Microbiol.">
        <title>Complete genome sequence of Corynebacterium casei LMG S-19264T (=DSM 44701T), isolated from a smear-ripened cheese.</title>
        <authorList>
            <consortium name="US DOE Joint Genome Institute (JGI-PGF)"/>
            <person name="Walter F."/>
            <person name="Albersmeier A."/>
            <person name="Kalinowski J."/>
            <person name="Ruckert C."/>
        </authorList>
    </citation>
    <scope>NUCLEOTIDE SEQUENCE</scope>
    <source>
        <strain evidence="12">CGMCC 1.12181</strain>
    </source>
</reference>
<keyword evidence="5" id="KW-0132">Cell division</keyword>
<dbReference type="PANTHER" id="PTHR34981">
    <property type="entry name" value="CELL DIVISION PROTEIN ZAPA"/>
    <property type="match status" value="1"/>
</dbReference>
<comment type="subcellular location">
    <subcellularLocation>
        <location evidence="1">Cytoplasm</location>
    </subcellularLocation>
</comment>
<evidence type="ECO:0000313" key="13">
    <source>
        <dbReference type="Proteomes" id="UP000605253"/>
    </source>
</evidence>
<keyword evidence="13" id="KW-1185">Reference proteome</keyword>
<reference evidence="12" key="2">
    <citation type="submission" date="2020-09" db="EMBL/GenBank/DDBJ databases">
        <authorList>
            <person name="Sun Q."/>
            <person name="Zhou Y."/>
        </authorList>
    </citation>
    <scope>NUCLEOTIDE SEQUENCE</scope>
    <source>
        <strain evidence="12">CGMCC 1.12181</strain>
    </source>
</reference>
<comment type="caution">
    <text evidence="12">The sequence shown here is derived from an EMBL/GenBank/DDBJ whole genome shotgun (WGS) entry which is preliminary data.</text>
</comment>
<dbReference type="GO" id="GO:0032153">
    <property type="term" value="C:cell division site"/>
    <property type="evidence" value="ECO:0007669"/>
    <property type="project" value="TreeGrafter"/>
</dbReference>
<dbReference type="PANTHER" id="PTHR34981:SF1">
    <property type="entry name" value="CELL DIVISION PROTEIN ZAPA"/>
    <property type="match status" value="1"/>
</dbReference>
<protein>
    <recommendedName>
        <fullName evidence="3">Cell division protein ZapA</fullName>
    </recommendedName>
    <alternativeName>
        <fullName evidence="11">Z ring-associated protein ZapA</fullName>
    </alternativeName>
</protein>
<comment type="function">
    <text evidence="9">Activator of cell division through the inhibition of FtsZ GTPase activity, therefore promoting FtsZ assembly into bundles of protofilaments necessary for the formation of the division Z ring. It is recruited early at mid-cell but it is not essential for cell division.</text>
</comment>
<dbReference type="SUPFAM" id="SSF102829">
    <property type="entry name" value="Cell division protein ZapA-like"/>
    <property type="match status" value="1"/>
</dbReference>
<keyword evidence="8" id="KW-0131">Cell cycle</keyword>
<dbReference type="RefSeq" id="WP_188364481.1">
    <property type="nucleotide sequence ID" value="NZ_BAABJF010000017.1"/>
</dbReference>
<dbReference type="GO" id="GO:0000917">
    <property type="term" value="P:division septum assembly"/>
    <property type="evidence" value="ECO:0007669"/>
    <property type="project" value="UniProtKB-KW"/>
</dbReference>
<dbReference type="GO" id="GO:0030428">
    <property type="term" value="C:cell septum"/>
    <property type="evidence" value="ECO:0007669"/>
    <property type="project" value="TreeGrafter"/>
</dbReference>
<evidence type="ECO:0000256" key="7">
    <source>
        <dbReference type="ARBA" id="ARBA00023210"/>
    </source>
</evidence>
<organism evidence="12 13">
    <name type="scientific">Marinicella pacifica</name>
    <dbReference type="NCBI Taxonomy" id="1171543"/>
    <lineage>
        <taxon>Bacteria</taxon>
        <taxon>Pseudomonadati</taxon>
        <taxon>Pseudomonadota</taxon>
        <taxon>Gammaproteobacteria</taxon>
        <taxon>Lysobacterales</taxon>
        <taxon>Marinicellaceae</taxon>
        <taxon>Marinicella</taxon>
    </lineage>
</organism>
<dbReference type="GO" id="GO:0043093">
    <property type="term" value="P:FtsZ-dependent cytokinesis"/>
    <property type="evidence" value="ECO:0007669"/>
    <property type="project" value="TreeGrafter"/>
</dbReference>
<dbReference type="Proteomes" id="UP000605253">
    <property type="component" value="Unassembled WGS sequence"/>
</dbReference>
<dbReference type="Gene3D" id="3.30.160.880">
    <property type="entry name" value="Cell division protein ZapA protomer, N-terminal domain"/>
    <property type="match status" value="1"/>
</dbReference>
<keyword evidence="7" id="KW-0717">Septation</keyword>
<evidence type="ECO:0000256" key="9">
    <source>
        <dbReference type="ARBA" id="ARBA00024910"/>
    </source>
</evidence>
<proteinExistence type="inferred from homology"/>
<sequence>MSKERITVKLLNREYPFSCEPDERQSLLMAADHLDGIMREIKQNNSALSYEKIALMSAMNIAHDLIKAQSTNRHYDTEVMGAIKKLNGKLEQAFAND</sequence>
<dbReference type="GO" id="GO:0000921">
    <property type="term" value="P:septin ring assembly"/>
    <property type="evidence" value="ECO:0007669"/>
    <property type="project" value="TreeGrafter"/>
</dbReference>
<evidence type="ECO:0000313" key="12">
    <source>
        <dbReference type="EMBL" id="GGF89913.1"/>
    </source>
</evidence>
<keyword evidence="4" id="KW-0963">Cytoplasm</keyword>
<evidence type="ECO:0000256" key="3">
    <source>
        <dbReference type="ARBA" id="ARBA00015195"/>
    </source>
</evidence>
<dbReference type="EMBL" id="BMEO01000003">
    <property type="protein sequence ID" value="GGF89913.1"/>
    <property type="molecule type" value="Genomic_DNA"/>
</dbReference>
<evidence type="ECO:0000256" key="4">
    <source>
        <dbReference type="ARBA" id="ARBA00022490"/>
    </source>
</evidence>
<evidence type="ECO:0000256" key="10">
    <source>
        <dbReference type="ARBA" id="ARBA00026068"/>
    </source>
</evidence>
<keyword evidence="6" id="KW-0175">Coiled coil</keyword>
<dbReference type="AlphaFoldDB" id="A0A917CL06"/>
<dbReference type="InterPro" id="IPR042233">
    <property type="entry name" value="Cell_div_ZapA_N"/>
</dbReference>
<dbReference type="Gene3D" id="1.20.5.50">
    <property type="match status" value="1"/>
</dbReference>
<evidence type="ECO:0000256" key="8">
    <source>
        <dbReference type="ARBA" id="ARBA00023306"/>
    </source>
</evidence>